<dbReference type="SFLD" id="SFLDG01129">
    <property type="entry name" value="C1.5:_HAD__Beta-PGM__Phosphata"/>
    <property type="match status" value="1"/>
</dbReference>
<protein>
    <recommendedName>
        <fullName evidence="3">(S)-2-haloacid dehalogenase</fullName>
        <ecNumber evidence="3">3.8.1.2</ecNumber>
    </recommendedName>
    <alternativeName>
        <fullName evidence="3">2-haloalkanoic acid dehalogenase</fullName>
    </alternativeName>
    <alternativeName>
        <fullName evidence="3">Halocarboxylic acid halidohydrolase</fullName>
    </alternativeName>
    <alternativeName>
        <fullName evidence="3">L-2-haloacid dehalogenase</fullName>
    </alternativeName>
</protein>
<dbReference type="Proteomes" id="UP000064201">
    <property type="component" value="Chromosome"/>
</dbReference>
<keyword evidence="2 3" id="KW-0378">Hydrolase</keyword>
<dbReference type="InterPro" id="IPR006328">
    <property type="entry name" value="2-HAD"/>
</dbReference>
<dbReference type="EMBL" id="CP011367">
    <property type="protein sequence ID" value="AKJ94221.1"/>
    <property type="molecule type" value="Genomic_DNA"/>
</dbReference>
<dbReference type="AlphaFoldDB" id="A0A0G3G5T9"/>
<dbReference type="GO" id="GO:0018784">
    <property type="term" value="F:(S)-2-haloacid dehalogenase activity"/>
    <property type="evidence" value="ECO:0007669"/>
    <property type="project" value="UniProtKB-UniRule"/>
</dbReference>
<gene>
    <name evidence="4" type="ORF">TVD_02010</name>
</gene>
<dbReference type="Pfam" id="PF00702">
    <property type="entry name" value="Hydrolase"/>
    <property type="match status" value="1"/>
</dbReference>
<dbReference type="RefSeq" id="WP_047250683.1">
    <property type="nucleotide sequence ID" value="NZ_CP011367.1"/>
</dbReference>
<dbReference type="PATRIC" id="fig|106634.4.peg.408"/>
<dbReference type="PANTHER" id="PTHR43316">
    <property type="entry name" value="HYDROLASE, HALOACID DELAHOGENASE-RELATED"/>
    <property type="match status" value="1"/>
</dbReference>
<dbReference type="PANTHER" id="PTHR43316:SF3">
    <property type="entry name" value="HALOACID DEHALOGENASE, TYPE II (AFU_ORTHOLOGUE AFUA_2G07750)-RELATED"/>
    <property type="match status" value="1"/>
</dbReference>
<dbReference type="SFLD" id="SFLDS00003">
    <property type="entry name" value="Haloacid_Dehalogenase"/>
    <property type="match status" value="1"/>
</dbReference>
<dbReference type="InterPro" id="IPR051540">
    <property type="entry name" value="S-2-haloacid_dehalogenase"/>
</dbReference>
<evidence type="ECO:0000313" key="5">
    <source>
        <dbReference type="Proteomes" id="UP000064201"/>
    </source>
</evidence>
<reference evidence="4 5" key="1">
    <citation type="submission" date="2015-04" db="EMBL/GenBank/DDBJ databases">
        <title>Complete Sequence for the Genome of the Thioalkalivibrio versutus D301.</title>
        <authorList>
            <person name="Mu T."/>
            <person name="Zhou J."/>
            <person name="Xu X."/>
        </authorList>
    </citation>
    <scope>NUCLEOTIDE SEQUENCE [LARGE SCALE GENOMIC DNA]</scope>
    <source>
        <strain evidence="4 5">D301</strain>
    </source>
</reference>
<dbReference type="OrthoDB" id="5865007at2"/>
<dbReference type="Gene3D" id="3.40.50.1000">
    <property type="entry name" value="HAD superfamily/HAD-like"/>
    <property type="match status" value="1"/>
</dbReference>
<comment type="similarity">
    <text evidence="1 3">Belongs to the HAD-like hydrolase superfamily. S-2-haloalkanoic acid dehalogenase family.</text>
</comment>
<dbReference type="Gene3D" id="1.10.150.240">
    <property type="entry name" value="Putative phosphatase, domain 2"/>
    <property type="match status" value="1"/>
</dbReference>
<evidence type="ECO:0000256" key="1">
    <source>
        <dbReference type="ARBA" id="ARBA00008106"/>
    </source>
</evidence>
<accession>A0A0G3G5T9</accession>
<evidence type="ECO:0000256" key="3">
    <source>
        <dbReference type="RuleBase" id="RU368077"/>
    </source>
</evidence>
<dbReference type="KEGG" id="tvr:TVD_02010"/>
<comment type="catalytic activity">
    <reaction evidence="3">
        <text>an (S)-2-haloacid + H2O = a (2R)-2-hydroxycarboxylate + a halide anion + H(+)</text>
        <dbReference type="Rhea" id="RHEA:11192"/>
        <dbReference type="ChEBI" id="CHEBI:15377"/>
        <dbReference type="ChEBI" id="CHEBI:15378"/>
        <dbReference type="ChEBI" id="CHEBI:16042"/>
        <dbReference type="ChEBI" id="CHEBI:58314"/>
        <dbReference type="ChEBI" id="CHEBI:137405"/>
        <dbReference type="EC" id="3.8.1.2"/>
    </reaction>
</comment>
<dbReference type="InterPro" id="IPR023198">
    <property type="entry name" value="PGP-like_dom2"/>
</dbReference>
<dbReference type="InterPro" id="IPR006439">
    <property type="entry name" value="HAD-SF_hydro_IA"/>
</dbReference>
<dbReference type="CDD" id="cd02588">
    <property type="entry name" value="HAD_L2-DEX"/>
    <property type="match status" value="1"/>
</dbReference>
<dbReference type="InterPro" id="IPR036412">
    <property type="entry name" value="HAD-like_sf"/>
</dbReference>
<dbReference type="STRING" id="106634.TVD_02010"/>
<dbReference type="EC" id="3.8.1.2" evidence="3"/>
<name>A0A0G3G5T9_9GAMM</name>
<sequence length="223" mass="24923">MRQTLAFDVYGTLIDTQGIAATLEGWIGEQAPVLARAWREKQLEYTFRRGLMGAYADFDTCTEQALRYCCQALDIELDPEQEVALLQRYRQLPAFTDAAPALDRLRADGHRLFAFSNGRAETVDELLRHAGLDDRFEDVVSVDEIGCFKPDPRVYRHFLQRANVLPMDAWLISGNPFDVIGAQAAGMRTAWLDRAGQGLFDPWGGEPTATIRDLDELAGALGL</sequence>
<dbReference type="NCBIfam" id="TIGR01428">
    <property type="entry name" value="HAD_type_II"/>
    <property type="match status" value="1"/>
</dbReference>
<organism evidence="4 5">
    <name type="scientific">Thioalkalivibrio versutus</name>
    <dbReference type="NCBI Taxonomy" id="106634"/>
    <lineage>
        <taxon>Bacteria</taxon>
        <taxon>Pseudomonadati</taxon>
        <taxon>Pseudomonadota</taxon>
        <taxon>Gammaproteobacteria</taxon>
        <taxon>Chromatiales</taxon>
        <taxon>Ectothiorhodospiraceae</taxon>
        <taxon>Thioalkalivibrio</taxon>
    </lineage>
</organism>
<evidence type="ECO:0000256" key="2">
    <source>
        <dbReference type="ARBA" id="ARBA00022801"/>
    </source>
</evidence>
<dbReference type="SUPFAM" id="SSF56784">
    <property type="entry name" value="HAD-like"/>
    <property type="match status" value="1"/>
</dbReference>
<proteinExistence type="inferred from homology"/>
<dbReference type="InterPro" id="IPR023214">
    <property type="entry name" value="HAD_sf"/>
</dbReference>
<dbReference type="PRINTS" id="PR00413">
    <property type="entry name" value="HADHALOGNASE"/>
</dbReference>
<keyword evidence="5" id="KW-1185">Reference proteome</keyword>
<evidence type="ECO:0000313" key="4">
    <source>
        <dbReference type="EMBL" id="AKJ94221.1"/>
    </source>
</evidence>
<comment type="function">
    <text evidence="3">Catalyzes the hydrolytic dehalogenation of small (S)-2-haloalkanoic acids to yield the corresponding (R)-2-hydroxyalkanoic acids.</text>
</comment>
<dbReference type="NCBIfam" id="TIGR01493">
    <property type="entry name" value="HAD-SF-IA-v2"/>
    <property type="match status" value="1"/>
</dbReference>